<evidence type="ECO:0000256" key="1">
    <source>
        <dbReference type="SAM" id="SignalP"/>
    </source>
</evidence>
<evidence type="ECO:0000313" key="3">
    <source>
        <dbReference type="EMBL" id="NHZ42813.1"/>
    </source>
</evidence>
<dbReference type="CDD" id="cd12797">
    <property type="entry name" value="M23_peptidase"/>
    <property type="match status" value="1"/>
</dbReference>
<dbReference type="EMBL" id="VVIW01000015">
    <property type="protein sequence ID" value="NHZ42813.1"/>
    <property type="molecule type" value="Genomic_DNA"/>
</dbReference>
<keyword evidence="1" id="KW-0732">Signal</keyword>
<dbReference type="InterPro" id="IPR016047">
    <property type="entry name" value="M23ase_b-sheet_dom"/>
</dbReference>
<dbReference type="SUPFAM" id="SSF51261">
    <property type="entry name" value="Duplicated hybrid motif"/>
    <property type="match status" value="1"/>
</dbReference>
<dbReference type="InterPro" id="IPR050570">
    <property type="entry name" value="Cell_wall_metabolism_enzyme"/>
</dbReference>
<evidence type="ECO:0000313" key="4">
    <source>
        <dbReference type="Proteomes" id="UP000819052"/>
    </source>
</evidence>
<feature type="signal peptide" evidence="1">
    <location>
        <begin position="1"/>
        <end position="32"/>
    </location>
</feature>
<evidence type="ECO:0000259" key="2">
    <source>
        <dbReference type="Pfam" id="PF01551"/>
    </source>
</evidence>
<keyword evidence="4" id="KW-1185">Reference proteome</keyword>
<dbReference type="PANTHER" id="PTHR21666">
    <property type="entry name" value="PEPTIDASE-RELATED"/>
    <property type="match status" value="1"/>
</dbReference>
<protein>
    <submittedName>
        <fullName evidence="3">M23 family metallopeptidase</fullName>
    </submittedName>
</protein>
<organism evidence="3 4">
    <name type="scientific">Massilia aquatica</name>
    <dbReference type="NCBI Taxonomy" id="2609000"/>
    <lineage>
        <taxon>Bacteria</taxon>
        <taxon>Pseudomonadati</taxon>
        <taxon>Pseudomonadota</taxon>
        <taxon>Betaproteobacteria</taxon>
        <taxon>Burkholderiales</taxon>
        <taxon>Oxalobacteraceae</taxon>
        <taxon>Telluria group</taxon>
        <taxon>Massilia</taxon>
    </lineage>
</organism>
<dbReference type="Proteomes" id="UP000819052">
    <property type="component" value="Unassembled WGS sequence"/>
</dbReference>
<accession>A0ABX0MD05</accession>
<comment type="caution">
    <text evidence="3">The sequence shown here is derived from an EMBL/GenBank/DDBJ whole genome shotgun (WGS) entry which is preliminary data.</text>
</comment>
<feature type="chain" id="PRO_5045066965" evidence="1">
    <location>
        <begin position="33"/>
        <end position="382"/>
    </location>
</feature>
<sequence>MSTTVFKPAARHSVFRYLVAAVACALAGTAAAAKVPLPAGCNSAGTSKPAPTAVALVQSVFPPVQVQVRTPVQPTVLPSGGRNYLLYELHVQNFSMEAVTVRGIEVLDAGQPDSAPIAEIRDGQIGAQLRQVSIGDNPAILQRLGVGQGAVAFLCLAFDDKVAVPATLRHRVLLDKAVADGPVIGTHATPLLVLGRPLVGTNWTPGNNPSLHSHHRMGLWVVDGSAQISRRYAIDWKKFDAGRKPYSGDARDVRAYYAYGQKVLAVADGTVVSARDGFPDNIPKTEAGFETALPVTLDTIGGNQVIIDLGNGQFAAYYHLQPGSVGVKAGDRVRRGQLLARVGNSGDARWPHLHFQVTDKPDVMASEGLPQLFESYRAKSGD</sequence>
<name>A0ABX0MD05_9BURK</name>
<feature type="domain" description="M23ase beta-sheet core" evidence="2">
    <location>
        <begin position="258"/>
        <end position="359"/>
    </location>
</feature>
<dbReference type="PANTHER" id="PTHR21666:SF270">
    <property type="entry name" value="MUREIN HYDROLASE ACTIVATOR ENVC"/>
    <property type="match status" value="1"/>
</dbReference>
<dbReference type="Pfam" id="PF01551">
    <property type="entry name" value="Peptidase_M23"/>
    <property type="match status" value="1"/>
</dbReference>
<dbReference type="RefSeq" id="WP_167078813.1">
    <property type="nucleotide sequence ID" value="NZ_VVIW01000015.1"/>
</dbReference>
<dbReference type="Gene3D" id="2.70.70.10">
    <property type="entry name" value="Glucose Permease (Domain IIA)"/>
    <property type="match status" value="1"/>
</dbReference>
<gene>
    <name evidence="3" type="ORF">F1609_21945</name>
</gene>
<dbReference type="InterPro" id="IPR011055">
    <property type="entry name" value="Dup_hybrid_motif"/>
</dbReference>
<reference evidence="3 4" key="1">
    <citation type="submission" date="2019-09" db="EMBL/GenBank/DDBJ databases">
        <title>Taxonomy of Antarctic Massilia spp.: description of Massilia rubra sp. nov., Massilia aquatica sp. nov., Massilia mucilaginosa sp. nov., Massilia frigida sp. nov. isolated from streams, lakes and regoliths.</title>
        <authorList>
            <person name="Holochova P."/>
            <person name="Sedlacek I."/>
            <person name="Kralova S."/>
            <person name="Maslanova I."/>
            <person name="Busse H.-J."/>
            <person name="Stankova E."/>
            <person name="Vrbovska V."/>
            <person name="Kovarovic V."/>
            <person name="Bartak M."/>
            <person name="Svec P."/>
            <person name="Pantucek R."/>
        </authorList>
    </citation>
    <scope>NUCLEOTIDE SEQUENCE [LARGE SCALE GENOMIC DNA]</scope>
    <source>
        <strain evidence="3 4">CCM 8693</strain>
    </source>
</reference>
<proteinExistence type="predicted"/>